<accession>A0A923SFB1</accession>
<organism evidence="1 2">
    <name type="scientific">Flavobacterium muglaense</name>
    <dbReference type="NCBI Taxonomy" id="2764716"/>
    <lineage>
        <taxon>Bacteria</taxon>
        <taxon>Pseudomonadati</taxon>
        <taxon>Bacteroidota</taxon>
        <taxon>Flavobacteriia</taxon>
        <taxon>Flavobacteriales</taxon>
        <taxon>Flavobacteriaceae</taxon>
        <taxon>Flavobacterium</taxon>
    </lineage>
</organism>
<dbReference type="EMBL" id="JACRUL010000015">
    <property type="protein sequence ID" value="MBC5844437.1"/>
    <property type="molecule type" value="Genomic_DNA"/>
</dbReference>
<keyword evidence="2" id="KW-1185">Reference proteome</keyword>
<evidence type="ECO:0000313" key="1">
    <source>
        <dbReference type="EMBL" id="MBC5844437.1"/>
    </source>
</evidence>
<evidence type="ECO:0000313" key="2">
    <source>
        <dbReference type="Proteomes" id="UP000641454"/>
    </source>
</evidence>
<gene>
    <name evidence="1" type="ORF">H8R25_08300</name>
</gene>
<name>A0A923SFB1_9FLAO</name>
<protein>
    <submittedName>
        <fullName evidence="1">Uncharacterized protein</fullName>
    </submittedName>
</protein>
<proteinExistence type="predicted"/>
<dbReference type="AlphaFoldDB" id="A0A923SFB1"/>
<sequence length="137" mass="16451">MCLISDKIQFCSCAATSVNQLKHYWVWYRFNKEKNLMVMGEVMLPNFILNPDFAKNKEILKIRLNQKDAFDTVLDFKSKDLLKIVIDHAIPHTDKTTYLFEYKKDNWHSKKYDTFYIASHYDEKEFGKIKNTLRKEK</sequence>
<dbReference type="Proteomes" id="UP000641454">
    <property type="component" value="Unassembled WGS sequence"/>
</dbReference>
<comment type="caution">
    <text evidence="1">The sequence shown here is derived from an EMBL/GenBank/DDBJ whole genome shotgun (WGS) entry which is preliminary data.</text>
</comment>
<dbReference type="RefSeq" id="WP_187018106.1">
    <property type="nucleotide sequence ID" value="NZ_JACRUK010000014.1"/>
</dbReference>
<reference evidence="1 2" key="1">
    <citation type="submission" date="2020-08" db="EMBL/GenBank/DDBJ databases">
        <title>Description of novel Flavobacterium F-392 isolate.</title>
        <authorList>
            <person name="Saticioglu I.B."/>
            <person name="Duman M."/>
            <person name="Altun S."/>
        </authorList>
    </citation>
    <scope>NUCLEOTIDE SEQUENCE [LARGE SCALE GENOMIC DNA]</scope>
    <source>
        <strain evidence="1 2">F-392</strain>
    </source>
</reference>